<feature type="transmembrane region" description="Helical" evidence="7">
    <location>
        <begin position="148"/>
        <end position="171"/>
    </location>
</feature>
<evidence type="ECO:0000256" key="1">
    <source>
        <dbReference type="ARBA" id="ARBA00004533"/>
    </source>
</evidence>
<dbReference type="EMBL" id="JADIKL010000004">
    <property type="protein sequence ID" value="MFK2930985.1"/>
    <property type="molecule type" value="Genomic_DNA"/>
</dbReference>
<dbReference type="InterPro" id="IPR007498">
    <property type="entry name" value="PqiA-like"/>
</dbReference>
<organism evidence="8 9">
    <name type="scientific">Dyella agri</name>
    <dbReference type="NCBI Taxonomy" id="1926869"/>
    <lineage>
        <taxon>Bacteria</taxon>
        <taxon>Pseudomonadati</taxon>
        <taxon>Pseudomonadota</taxon>
        <taxon>Gammaproteobacteria</taxon>
        <taxon>Lysobacterales</taxon>
        <taxon>Rhodanobacteraceae</taxon>
        <taxon>Dyella</taxon>
    </lineage>
</organism>
<evidence type="ECO:0000256" key="3">
    <source>
        <dbReference type="ARBA" id="ARBA00022519"/>
    </source>
</evidence>
<protein>
    <submittedName>
        <fullName evidence="8">Paraquat-inducible protein A</fullName>
    </submittedName>
</protein>
<feature type="transmembrane region" description="Helical" evidence="7">
    <location>
        <begin position="55"/>
        <end position="74"/>
    </location>
</feature>
<comment type="subcellular location">
    <subcellularLocation>
        <location evidence="1">Cell inner membrane</location>
    </subcellularLocation>
</comment>
<comment type="caution">
    <text evidence="8">The sequence shown here is derived from an EMBL/GenBank/DDBJ whole genome shotgun (WGS) entry which is preliminary data.</text>
</comment>
<dbReference type="PANTHER" id="PTHR30462:SF3">
    <property type="entry name" value="INTERMEMBRANE TRANSPORT PROTEIN PQIA"/>
    <property type="match status" value="1"/>
</dbReference>
<keyword evidence="4 7" id="KW-0812">Transmembrane</keyword>
<keyword evidence="9" id="KW-1185">Reference proteome</keyword>
<evidence type="ECO:0000313" key="9">
    <source>
        <dbReference type="Proteomes" id="UP001620397"/>
    </source>
</evidence>
<evidence type="ECO:0000256" key="7">
    <source>
        <dbReference type="SAM" id="Phobius"/>
    </source>
</evidence>
<gene>
    <name evidence="8" type="ORF">ISP14_09290</name>
</gene>
<keyword evidence="2" id="KW-1003">Cell membrane</keyword>
<dbReference type="Proteomes" id="UP001620397">
    <property type="component" value="Unassembled WGS sequence"/>
</dbReference>
<evidence type="ECO:0000313" key="8">
    <source>
        <dbReference type="EMBL" id="MFK2930985.1"/>
    </source>
</evidence>
<evidence type="ECO:0000256" key="4">
    <source>
        <dbReference type="ARBA" id="ARBA00022692"/>
    </source>
</evidence>
<reference evidence="8 9" key="1">
    <citation type="submission" date="2020-10" db="EMBL/GenBank/DDBJ databases">
        <title>Phylogeny of dyella-like bacteria.</title>
        <authorList>
            <person name="Fu J."/>
        </authorList>
    </citation>
    <scope>NUCLEOTIDE SEQUENCE [LARGE SCALE GENOMIC DNA]</scope>
    <source>
        <strain evidence="8 9">DKC-1</strain>
    </source>
</reference>
<evidence type="ECO:0000256" key="2">
    <source>
        <dbReference type="ARBA" id="ARBA00022475"/>
    </source>
</evidence>
<proteinExistence type="predicted"/>
<feature type="transmembrane region" description="Helical" evidence="7">
    <location>
        <begin position="102"/>
        <end position="127"/>
    </location>
</feature>
<dbReference type="Pfam" id="PF04403">
    <property type="entry name" value="PqiA"/>
    <property type="match status" value="1"/>
</dbReference>
<evidence type="ECO:0000256" key="5">
    <source>
        <dbReference type="ARBA" id="ARBA00022989"/>
    </source>
</evidence>
<dbReference type="InterPro" id="IPR051800">
    <property type="entry name" value="PqiA-PqiB_transport"/>
</dbReference>
<sequence>MSALPRAAELGLIGCHVCGQVCHAAGVEDDGGTLACPRCGSTLHRRKQAVYTRTWALLIAAFLMYIPANLLPIMRTASLGDIDDNTILSGVVELWVKGSPGLAVIVFCASIMVPMLKFLALGTLLISCHRGSSWARRQRAQLYRLVELIGYWSMLDVFVVALLTALVRFGYFSLVEPLPGVVFFGLTVVLTMFASMCFDPRLIWDGKEDSDD</sequence>
<evidence type="ECO:0000256" key="6">
    <source>
        <dbReference type="ARBA" id="ARBA00023136"/>
    </source>
</evidence>
<feature type="transmembrane region" description="Helical" evidence="7">
    <location>
        <begin position="177"/>
        <end position="198"/>
    </location>
</feature>
<accession>A0ABW8KFS3</accession>
<keyword evidence="3" id="KW-0997">Cell inner membrane</keyword>
<keyword evidence="6 7" id="KW-0472">Membrane</keyword>
<name>A0ABW8KFS3_9GAMM</name>
<dbReference type="PANTHER" id="PTHR30462">
    <property type="entry name" value="INTERMEMBRANE TRANSPORT PROTEIN PQIB-RELATED"/>
    <property type="match status" value="1"/>
</dbReference>
<dbReference type="RefSeq" id="WP_404538549.1">
    <property type="nucleotide sequence ID" value="NZ_JADIKL010000004.1"/>
</dbReference>
<keyword evidence="5 7" id="KW-1133">Transmembrane helix</keyword>